<protein>
    <submittedName>
        <fullName evidence="4">Uncharacterized protein</fullName>
    </submittedName>
</protein>
<dbReference type="PANTHER" id="PTHR33376">
    <property type="match status" value="1"/>
</dbReference>
<accession>A0A381WKN5</accession>
<dbReference type="EMBL" id="UINC01012103">
    <property type="protein sequence ID" value="SVA53039.1"/>
    <property type="molecule type" value="Genomic_DNA"/>
</dbReference>
<dbReference type="GO" id="GO:0055085">
    <property type="term" value="P:transmembrane transport"/>
    <property type="evidence" value="ECO:0007669"/>
    <property type="project" value="InterPro"/>
</dbReference>
<dbReference type="PROSITE" id="PS51257">
    <property type="entry name" value="PROKAR_LIPOPROTEIN"/>
    <property type="match status" value="1"/>
</dbReference>
<evidence type="ECO:0000313" key="4">
    <source>
        <dbReference type="EMBL" id="SVA53039.1"/>
    </source>
</evidence>
<keyword evidence="2" id="KW-0813">Transport</keyword>
<dbReference type="InterPro" id="IPR038404">
    <property type="entry name" value="TRAP_DctP_sf"/>
</dbReference>
<proteinExistence type="inferred from homology"/>
<sequence>MRNSVLVFLLLAMFAVILAACGGSDPTAAPAAPKPAAKAPAAKAPAAAKVTLEDVAAKLAGGPGSIYVGDLKQLVGPAIAPSLGDADDMVNLAGLERERYLFDSEYYEALVKKANLLNPTELEYDGEPFEIAFTCINRAIATCKLVTEYLVPNINKRMEGKLVVSLSSFPELGLSGQDSFELVREGTLEWAEIYAGYIAGHLPSAEIALIYGLYPDHEMEFKVNQAIGSDIEKLFVEESGGGQVVSRMWVSGGDQFFFCQDPITDLAGFKGKKTRSHGAALSDWIEGMGASAQFVAFAEVYTALERGVLDCGVTVAFAAHGQRWYEVSKYMVGPLSSQLITNLIMNKDIYADFPPDMQQILIEEGAKHELEAMRVTPAWNEVWTQRLQDEGLILNEFTPEMIDHMKNVAVMQHVIPGFVNRVGGGDAPIIKIFNEKASHIVGLKINLDGSTTTVPITE</sequence>
<dbReference type="Pfam" id="PF03480">
    <property type="entry name" value="DctP"/>
    <property type="match status" value="1"/>
</dbReference>
<name>A0A381WKN5_9ZZZZ</name>
<evidence type="ECO:0000256" key="1">
    <source>
        <dbReference type="ARBA" id="ARBA00009023"/>
    </source>
</evidence>
<dbReference type="AlphaFoldDB" id="A0A381WKN5"/>
<dbReference type="NCBIfam" id="NF037995">
    <property type="entry name" value="TRAP_S1"/>
    <property type="match status" value="1"/>
</dbReference>
<dbReference type="PANTHER" id="PTHR33376:SF7">
    <property type="entry name" value="C4-DICARBOXYLATE-BINDING PROTEIN DCTB"/>
    <property type="match status" value="1"/>
</dbReference>
<organism evidence="4">
    <name type="scientific">marine metagenome</name>
    <dbReference type="NCBI Taxonomy" id="408172"/>
    <lineage>
        <taxon>unclassified sequences</taxon>
        <taxon>metagenomes</taxon>
        <taxon>ecological metagenomes</taxon>
    </lineage>
</organism>
<comment type="similarity">
    <text evidence="1">Belongs to the bacterial solute-binding protein 7 family.</text>
</comment>
<evidence type="ECO:0000256" key="2">
    <source>
        <dbReference type="ARBA" id="ARBA00022448"/>
    </source>
</evidence>
<dbReference type="InterPro" id="IPR018389">
    <property type="entry name" value="DctP_fam"/>
</dbReference>
<evidence type="ECO:0000256" key="3">
    <source>
        <dbReference type="ARBA" id="ARBA00022729"/>
    </source>
</evidence>
<keyword evidence="3" id="KW-0732">Signal</keyword>
<dbReference type="Gene3D" id="3.40.190.170">
    <property type="entry name" value="Bacterial extracellular solute-binding protein, family 7"/>
    <property type="match status" value="1"/>
</dbReference>
<reference evidence="4" key="1">
    <citation type="submission" date="2018-05" db="EMBL/GenBank/DDBJ databases">
        <authorList>
            <person name="Lanie J.A."/>
            <person name="Ng W.-L."/>
            <person name="Kazmierczak K.M."/>
            <person name="Andrzejewski T.M."/>
            <person name="Davidsen T.M."/>
            <person name="Wayne K.J."/>
            <person name="Tettelin H."/>
            <person name="Glass J.I."/>
            <person name="Rusch D."/>
            <person name="Podicherti R."/>
            <person name="Tsui H.-C.T."/>
            <person name="Winkler M.E."/>
        </authorList>
    </citation>
    <scope>NUCLEOTIDE SEQUENCE</scope>
</reference>
<gene>
    <name evidence="4" type="ORF">METZ01_LOCUS105893</name>
</gene>